<dbReference type="NCBIfam" id="TIGR00525">
    <property type="entry name" value="folB"/>
    <property type="match status" value="1"/>
</dbReference>
<dbReference type="GeneID" id="86818128"/>
<dbReference type="SUPFAM" id="SSF55620">
    <property type="entry name" value="Tetrahydrobiopterin biosynthesis enzymes-like"/>
    <property type="match status" value="1"/>
</dbReference>
<dbReference type="EMBL" id="OENE01000007">
    <property type="protein sequence ID" value="SOU88130.1"/>
    <property type="molecule type" value="Genomic_DNA"/>
</dbReference>
<proteinExistence type="inferred from homology"/>
<accession>A0A2I2M7X1</accession>
<evidence type="ECO:0000256" key="5">
    <source>
        <dbReference type="ARBA" id="ARBA00023239"/>
    </source>
</evidence>
<evidence type="ECO:0000313" key="9">
    <source>
        <dbReference type="Proteomes" id="UP000490060"/>
    </source>
</evidence>
<evidence type="ECO:0000256" key="2">
    <source>
        <dbReference type="ARBA" id="ARBA00005013"/>
    </source>
</evidence>
<dbReference type="PANTHER" id="PTHR42844:SF1">
    <property type="entry name" value="DIHYDRONEOPTERIN ALDOLASE 1-RELATED"/>
    <property type="match status" value="1"/>
</dbReference>
<gene>
    <name evidence="8" type="ORF">TNO010_150080</name>
</gene>
<dbReference type="EC" id="4.1.2.25" evidence="6"/>
<dbReference type="InterPro" id="IPR006156">
    <property type="entry name" value="Dihydroneopterin_aldolase"/>
</dbReference>
<evidence type="ECO:0000256" key="4">
    <source>
        <dbReference type="ARBA" id="ARBA00022909"/>
    </source>
</evidence>
<evidence type="ECO:0000256" key="3">
    <source>
        <dbReference type="ARBA" id="ARBA00005708"/>
    </source>
</evidence>
<dbReference type="GO" id="GO:0005737">
    <property type="term" value="C:cytoplasm"/>
    <property type="evidence" value="ECO:0007669"/>
    <property type="project" value="TreeGrafter"/>
</dbReference>
<evidence type="ECO:0000256" key="6">
    <source>
        <dbReference type="RuleBase" id="RU362079"/>
    </source>
</evidence>
<dbReference type="PANTHER" id="PTHR42844">
    <property type="entry name" value="DIHYDRONEOPTERIN ALDOLASE 1-RELATED"/>
    <property type="match status" value="1"/>
</dbReference>
<organism evidence="8 9">
    <name type="scientific">Tenacibaculum finnmarkense genomovar ulcerans</name>
    <dbReference type="NCBI Taxonomy" id="2781388"/>
    <lineage>
        <taxon>Bacteria</taxon>
        <taxon>Pseudomonadati</taxon>
        <taxon>Bacteroidota</taxon>
        <taxon>Flavobacteriia</taxon>
        <taxon>Flavobacteriales</taxon>
        <taxon>Flavobacteriaceae</taxon>
        <taxon>Tenacibaculum</taxon>
        <taxon>Tenacibaculum finnmarkense</taxon>
    </lineage>
</organism>
<evidence type="ECO:0000256" key="1">
    <source>
        <dbReference type="ARBA" id="ARBA00001353"/>
    </source>
</evidence>
<dbReference type="NCBIfam" id="TIGR00526">
    <property type="entry name" value="folB_dom"/>
    <property type="match status" value="1"/>
</dbReference>
<comment type="pathway">
    <text evidence="2 6">Cofactor biosynthesis; tetrahydrofolate biosynthesis; 2-amino-4-hydroxy-6-hydroxymethyl-7,8-dihydropteridine diphosphate from 7,8-dihydroneopterin triphosphate: step 3/4.</text>
</comment>
<dbReference type="Proteomes" id="UP000490060">
    <property type="component" value="Unassembled WGS sequence"/>
</dbReference>
<sequence>MGIIRVNNIRLFTNHGCLEEEAKIGSEYRVDIEVTANLQKSSATDKLADTVDYVHLNHIVKQEMAIRSELLEHVAQRILNRIFDEIQLVDKAEVSVAKINPPIGGNVAEVVIVLKDVRTN</sequence>
<dbReference type="AlphaFoldDB" id="A0A2I2M7X1"/>
<dbReference type="InterPro" id="IPR043133">
    <property type="entry name" value="GTP-CH-I_C/QueF"/>
</dbReference>
<dbReference type="RefSeq" id="WP_058886156.1">
    <property type="nucleotide sequence ID" value="NZ_JAFMUG010000003.1"/>
</dbReference>
<evidence type="ECO:0000313" key="8">
    <source>
        <dbReference type="EMBL" id="SOU88130.1"/>
    </source>
</evidence>
<feature type="domain" description="Dihydroneopterin aldolase/epimerase" evidence="7">
    <location>
        <begin position="4"/>
        <end position="114"/>
    </location>
</feature>
<comment type="function">
    <text evidence="6">Catalyzes the conversion of 7,8-dihydroneopterin to 6-hydroxymethyl-7,8-dihydropterin.</text>
</comment>
<dbReference type="UniPathway" id="UPA00077">
    <property type="reaction ID" value="UER00154"/>
</dbReference>
<comment type="similarity">
    <text evidence="3 6">Belongs to the DHNA family.</text>
</comment>
<dbReference type="GO" id="GO:0046654">
    <property type="term" value="P:tetrahydrofolate biosynthetic process"/>
    <property type="evidence" value="ECO:0007669"/>
    <property type="project" value="UniProtKB-UniRule"/>
</dbReference>
<dbReference type="Gene3D" id="3.30.1130.10">
    <property type="match status" value="1"/>
</dbReference>
<protein>
    <recommendedName>
        <fullName evidence="6">7,8-dihydroneopterin aldolase</fullName>
        <ecNumber evidence="6">4.1.2.25</ecNumber>
    </recommendedName>
</protein>
<dbReference type="GO" id="GO:0004150">
    <property type="term" value="F:dihydroneopterin aldolase activity"/>
    <property type="evidence" value="ECO:0007669"/>
    <property type="project" value="UniProtKB-UniRule"/>
</dbReference>
<dbReference type="GO" id="GO:0046656">
    <property type="term" value="P:folic acid biosynthetic process"/>
    <property type="evidence" value="ECO:0007669"/>
    <property type="project" value="UniProtKB-UniRule"/>
</dbReference>
<keyword evidence="5 6" id="KW-0456">Lyase</keyword>
<comment type="catalytic activity">
    <reaction evidence="1 6">
        <text>7,8-dihydroneopterin = 6-hydroxymethyl-7,8-dihydropterin + glycolaldehyde</text>
        <dbReference type="Rhea" id="RHEA:10540"/>
        <dbReference type="ChEBI" id="CHEBI:17001"/>
        <dbReference type="ChEBI" id="CHEBI:17071"/>
        <dbReference type="ChEBI" id="CHEBI:44841"/>
        <dbReference type="EC" id="4.1.2.25"/>
    </reaction>
</comment>
<dbReference type="SMART" id="SM00905">
    <property type="entry name" value="FolB"/>
    <property type="match status" value="1"/>
</dbReference>
<keyword evidence="4 6" id="KW-0289">Folate biosynthesis</keyword>
<dbReference type="InterPro" id="IPR006157">
    <property type="entry name" value="FolB_dom"/>
</dbReference>
<evidence type="ECO:0000259" key="7">
    <source>
        <dbReference type="SMART" id="SM00905"/>
    </source>
</evidence>
<reference evidence="8 9" key="1">
    <citation type="submission" date="2017-11" db="EMBL/GenBank/DDBJ databases">
        <authorList>
            <person name="Duchaud E."/>
        </authorList>
    </citation>
    <scope>NUCLEOTIDE SEQUENCE [LARGE SCALE GENOMIC DNA]</scope>
    <source>
        <strain evidence="8 9">TNO010</strain>
    </source>
</reference>
<name>A0A2I2M7X1_9FLAO</name>
<dbReference type="Pfam" id="PF02152">
    <property type="entry name" value="FolB"/>
    <property type="match status" value="1"/>
</dbReference>